<organism evidence="1 2">
    <name type="scientific">Borrelia duttonii CR2A</name>
    <dbReference type="NCBI Taxonomy" id="1432657"/>
    <lineage>
        <taxon>Bacteria</taxon>
        <taxon>Pseudomonadati</taxon>
        <taxon>Spirochaetota</taxon>
        <taxon>Spirochaetia</taxon>
        <taxon>Spirochaetales</taxon>
        <taxon>Borreliaceae</taxon>
        <taxon>Borrelia</taxon>
    </lineage>
</organism>
<reference evidence="1 2" key="1">
    <citation type="submission" date="2013-12" db="EMBL/GenBank/DDBJ databases">
        <title>Comparative genomics of relapsing fever spirochetes.</title>
        <authorList>
            <person name="Schwan T.G."/>
            <person name="Raffel S.J."/>
            <person name="Porcella S.F."/>
        </authorList>
    </citation>
    <scope>NUCLEOTIDE SEQUENCE [LARGE SCALE GENOMIC DNA]</scope>
    <source>
        <strain evidence="1 2">CR2A</strain>
    </source>
</reference>
<proteinExistence type="predicted"/>
<evidence type="ECO:0000313" key="1">
    <source>
        <dbReference type="EMBL" id="ETZ17042.1"/>
    </source>
</evidence>
<sequence length="52" mass="6125">MKREVIEGEIKGKREIERGRESVNRMNRKVKGIVMVMMIVMECNTIANKIYL</sequence>
<dbReference type="RefSeq" id="WP_197017863.1">
    <property type="nucleotide sequence ID" value="NZ_AZIT01000127.1"/>
</dbReference>
<name>W6TEQ0_9SPIR</name>
<gene>
    <name evidence="1" type="ORF">BDCR2A_02046</name>
</gene>
<dbReference type="EMBL" id="AZIT01000127">
    <property type="protein sequence ID" value="ETZ17042.1"/>
    <property type="molecule type" value="Genomic_DNA"/>
</dbReference>
<accession>W6TEQ0</accession>
<comment type="caution">
    <text evidence="1">The sequence shown here is derived from an EMBL/GenBank/DDBJ whole genome shotgun (WGS) entry which is preliminary data.</text>
</comment>
<protein>
    <submittedName>
        <fullName evidence="1">Variable outer membrane protein</fullName>
    </submittedName>
</protein>
<dbReference type="AlphaFoldDB" id="W6TEQ0"/>
<evidence type="ECO:0000313" key="2">
    <source>
        <dbReference type="Proteomes" id="UP000019148"/>
    </source>
</evidence>
<dbReference type="Proteomes" id="UP000019148">
    <property type="component" value="Unassembled WGS sequence"/>
</dbReference>
<dbReference type="PATRIC" id="fig|1432657.3.peg.1887"/>